<dbReference type="GO" id="GO:0016020">
    <property type="term" value="C:membrane"/>
    <property type="evidence" value="ECO:0007669"/>
    <property type="project" value="UniProtKB-SubCell"/>
</dbReference>
<feature type="transmembrane region" description="Helical" evidence="6">
    <location>
        <begin position="157"/>
        <end position="179"/>
    </location>
</feature>
<accession>S0KLW9</accession>
<dbReference type="GO" id="GO:0055085">
    <property type="term" value="P:transmembrane transport"/>
    <property type="evidence" value="ECO:0007669"/>
    <property type="project" value="InterPro"/>
</dbReference>
<dbReference type="OrthoDB" id="3177666at2"/>
<dbReference type="RefSeq" id="WP_016186469.1">
    <property type="nucleotide sequence ID" value="NZ_ASWO01000007.1"/>
</dbReference>
<feature type="transmembrane region" description="Helical" evidence="6">
    <location>
        <begin position="77"/>
        <end position="106"/>
    </location>
</feature>
<keyword evidence="4 6" id="KW-1133">Transmembrane helix</keyword>
<feature type="transmembrane region" description="Helical" evidence="6">
    <location>
        <begin position="199"/>
        <end position="228"/>
    </location>
</feature>
<dbReference type="InterPro" id="IPR004680">
    <property type="entry name" value="Cit_transptr-like_dom"/>
</dbReference>
<dbReference type="Proteomes" id="UP000015961">
    <property type="component" value="Unassembled WGS sequence"/>
</dbReference>
<feature type="transmembrane region" description="Helical" evidence="6">
    <location>
        <begin position="118"/>
        <end position="136"/>
    </location>
</feature>
<evidence type="ECO:0000256" key="4">
    <source>
        <dbReference type="ARBA" id="ARBA00022989"/>
    </source>
</evidence>
<comment type="subcellular location">
    <subcellularLocation>
        <location evidence="1">Membrane</location>
        <topology evidence="1">Multi-pass membrane protein</topology>
    </subcellularLocation>
</comment>
<proteinExistence type="predicted"/>
<dbReference type="AlphaFoldDB" id="S0KLW9"/>
<feature type="transmembrane region" description="Helical" evidence="6">
    <location>
        <begin position="278"/>
        <end position="301"/>
    </location>
</feature>
<reference evidence="8 9" key="1">
    <citation type="submission" date="2013-03" db="EMBL/GenBank/DDBJ databases">
        <title>The Genome Sequence of Enterococcus sulfureus ATCC_49903 (PacBio/Illumina hybrid assembly).</title>
        <authorList>
            <consortium name="The Broad Institute Genomics Platform"/>
            <consortium name="The Broad Institute Genome Sequencing Center for Infectious Disease"/>
            <person name="Earl A."/>
            <person name="Russ C."/>
            <person name="Gilmore M."/>
            <person name="Surin D."/>
            <person name="Walker B."/>
            <person name="Young S."/>
            <person name="Zeng Q."/>
            <person name="Gargeya S."/>
            <person name="Fitzgerald M."/>
            <person name="Haas B."/>
            <person name="Abouelleil A."/>
            <person name="Allen A.W."/>
            <person name="Alvarado L."/>
            <person name="Arachchi H.M."/>
            <person name="Berlin A.M."/>
            <person name="Chapman S.B."/>
            <person name="Gainer-Dewar J."/>
            <person name="Goldberg J."/>
            <person name="Griggs A."/>
            <person name="Gujja S."/>
            <person name="Hansen M."/>
            <person name="Howarth C."/>
            <person name="Imamovic A."/>
            <person name="Ireland A."/>
            <person name="Larimer J."/>
            <person name="McCowan C."/>
            <person name="Murphy C."/>
            <person name="Pearson M."/>
            <person name="Poon T.W."/>
            <person name="Priest M."/>
            <person name="Roberts A."/>
            <person name="Saif S."/>
            <person name="Shea T."/>
            <person name="Sisk P."/>
            <person name="Sykes S."/>
            <person name="Wortman J."/>
            <person name="Nusbaum C."/>
            <person name="Birren B."/>
        </authorList>
    </citation>
    <scope>NUCLEOTIDE SEQUENCE [LARGE SCALE GENOMIC DNA]</scope>
    <source>
        <strain evidence="8 9">ATCC 49903</strain>
    </source>
</reference>
<evidence type="ECO:0000256" key="6">
    <source>
        <dbReference type="SAM" id="Phobius"/>
    </source>
</evidence>
<name>S0KLW9_9ENTE</name>
<keyword evidence="9" id="KW-1185">Reference proteome</keyword>
<feature type="domain" description="Citrate transporter-like" evidence="7">
    <location>
        <begin position="17"/>
        <end position="303"/>
    </location>
</feature>
<dbReference type="PANTHER" id="PTHR43568:SF1">
    <property type="entry name" value="P PROTEIN"/>
    <property type="match status" value="1"/>
</dbReference>
<dbReference type="PANTHER" id="PTHR43568">
    <property type="entry name" value="P PROTEIN"/>
    <property type="match status" value="1"/>
</dbReference>
<dbReference type="PATRIC" id="fig|1140003.3.peg.1964"/>
<evidence type="ECO:0000259" key="7">
    <source>
        <dbReference type="Pfam" id="PF03600"/>
    </source>
</evidence>
<evidence type="ECO:0000256" key="2">
    <source>
        <dbReference type="ARBA" id="ARBA00022448"/>
    </source>
</evidence>
<sequence>MYQNIMKTIKSDLLFSISLCLAVISIVFGRFDSSFIDVKVLYSLFGLMVVVESFKQLGILEAIANLVLRIANTKRQLFLYFISLSFVSSMFLTNDVAILTLLPMFYLICTKRLKTKELVFGSVWIIVAANLGSSLFPSGNPQNIFLFSYYELSLKMFFSWMLPFALVAIMLLSLGLIWIPKERITENDAAVKMTRQGIGVAIFSFFLMLLYVVNLVGQWWIVVVVLVLMLWRFPKSYAKIDYRLLLTFVCFFIIVGNIKESPQVAHWVSETVRTSKSALVSSALISQVISNVPAAFLLAPFTKQAHSLVIGTNIGGMGTLIASLANLIGYRVLTTYVPQIKGAFLLWFSLFNVCYFSVFIVIFWFLS</sequence>
<comment type="caution">
    <text evidence="8">The sequence shown here is derived from an EMBL/GenBank/DDBJ whole genome shotgun (WGS) entry which is preliminary data.</text>
</comment>
<organism evidence="8 9">
    <name type="scientific">Enterococcus sulfureus ATCC 49903</name>
    <dbReference type="NCBI Taxonomy" id="1140003"/>
    <lineage>
        <taxon>Bacteria</taxon>
        <taxon>Bacillati</taxon>
        <taxon>Bacillota</taxon>
        <taxon>Bacilli</taxon>
        <taxon>Lactobacillales</taxon>
        <taxon>Enterococcaceae</taxon>
        <taxon>Enterococcus</taxon>
    </lineage>
</organism>
<feature type="transmembrane region" description="Helical" evidence="6">
    <location>
        <begin position="240"/>
        <end position="258"/>
    </location>
</feature>
<keyword evidence="2" id="KW-0813">Transport</keyword>
<evidence type="ECO:0000256" key="1">
    <source>
        <dbReference type="ARBA" id="ARBA00004141"/>
    </source>
</evidence>
<evidence type="ECO:0000313" key="8">
    <source>
        <dbReference type="EMBL" id="EOT82931.1"/>
    </source>
</evidence>
<feature type="transmembrane region" description="Helical" evidence="6">
    <location>
        <begin position="344"/>
        <end position="366"/>
    </location>
</feature>
<dbReference type="STRING" id="1140003.OMY_02037"/>
<dbReference type="eggNOG" id="COG1055">
    <property type="taxonomic scope" value="Bacteria"/>
</dbReference>
<gene>
    <name evidence="8" type="ORF">I573_02044</name>
</gene>
<dbReference type="Pfam" id="PF03600">
    <property type="entry name" value="CitMHS"/>
    <property type="match status" value="1"/>
</dbReference>
<evidence type="ECO:0000313" key="9">
    <source>
        <dbReference type="Proteomes" id="UP000015961"/>
    </source>
</evidence>
<evidence type="ECO:0000256" key="3">
    <source>
        <dbReference type="ARBA" id="ARBA00022692"/>
    </source>
</evidence>
<dbReference type="InterPro" id="IPR051475">
    <property type="entry name" value="Diverse_Ion_Transporter"/>
</dbReference>
<evidence type="ECO:0000256" key="5">
    <source>
        <dbReference type="ARBA" id="ARBA00023136"/>
    </source>
</evidence>
<keyword evidence="5 6" id="KW-0472">Membrane</keyword>
<protein>
    <recommendedName>
        <fullName evidence="7">Citrate transporter-like domain-containing protein</fullName>
    </recommendedName>
</protein>
<dbReference type="EMBL" id="ASWO01000007">
    <property type="protein sequence ID" value="EOT82931.1"/>
    <property type="molecule type" value="Genomic_DNA"/>
</dbReference>
<keyword evidence="3 6" id="KW-0812">Transmembrane</keyword>
<feature type="transmembrane region" description="Helical" evidence="6">
    <location>
        <begin position="308"/>
        <end position="332"/>
    </location>
</feature>